<feature type="domain" description="FAD dependent oxidoreductase" evidence="2">
    <location>
        <begin position="5"/>
        <end position="399"/>
    </location>
</feature>
<reference evidence="4" key="1">
    <citation type="journal article" date="2019" name="Int. J. Syst. Evol. Microbiol.">
        <title>The Global Catalogue of Microorganisms (GCM) 10K type strain sequencing project: providing services to taxonomists for standard genome sequencing and annotation.</title>
        <authorList>
            <consortium name="The Broad Institute Genomics Platform"/>
            <consortium name="The Broad Institute Genome Sequencing Center for Infectious Disease"/>
            <person name="Wu L."/>
            <person name="Ma J."/>
        </authorList>
    </citation>
    <scope>NUCLEOTIDE SEQUENCE [LARGE SCALE GENOMIC DNA]</scope>
    <source>
        <strain evidence="4">KCTC 42911</strain>
    </source>
</reference>
<organism evidence="3 4">
    <name type="scientific">Lutimaribacter marinistellae</name>
    <dbReference type="NCBI Taxonomy" id="1820329"/>
    <lineage>
        <taxon>Bacteria</taxon>
        <taxon>Pseudomonadati</taxon>
        <taxon>Pseudomonadota</taxon>
        <taxon>Alphaproteobacteria</taxon>
        <taxon>Rhodobacterales</taxon>
        <taxon>Roseobacteraceae</taxon>
        <taxon>Lutimaribacter</taxon>
    </lineage>
</organism>
<sequence>MKAEVVIIGAGVVGAHAAFQLAERGVTGVLVDPGPPGGEQAASYGNAAWLSSHSVLPPASPGVWRQVPGWLADPMGPLRIRPGHLPRAAGWLWRYLASASTEEKLRKTAAALRTLLAAAPQRHAEVAGRAGLPDLIDANSGLMHVYPDRSGFEAEALAWRIRSELGIVHEEIEGAELAQRQPDLAPGYRFGIFVPEAGQCLNPGAYCAGLIAHSIARGWRHVAARATGFHEKAGRLVAVRTTQGDIACDAAVIASGARSAALARQSGDRVPLEAERGYHVMVEGGGNLPGPRSSIMVGDRKVVISRLENGIRVAGQVEIADVDAAPDWRRAEILRKHLAEVFPGLDVGEARVWLGSRPSTPDGLPVIGQARLGGVIHAFGHGHVGLVGSARTGELVAQLVTGEAPGIDLAPFAAARFA</sequence>
<evidence type="ECO:0000256" key="1">
    <source>
        <dbReference type="ARBA" id="ARBA00023002"/>
    </source>
</evidence>
<comment type="caution">
    <text evidence="3">The sequence shown here is derived from an EMBL/GenBank/DDBJ whole genome shotgun (WGS) entry which is preliminary data.</text>
</comment>
<dbReference type="Pfam" id="PF01266">
    <property type="entry name" value="DAO"/>
    <property type="match status" value="1"/>
</dbReference>
<dbReference type="Proteomes" id="UP001595629">
    <property type="component" value="Unassembled WGS sequence"/>
</dbReference>
<accession>A0ABV7TFC6</accession>
<dbReference type="EMBL" id="JBHRXI010000002">
    <property type="protein sequence ID" value="MFC3612803.1"/>
    <property type="molecule type" value="Genomic_DNA"/>
</dbReference>
<name>A0ABV7TFC6_9RHOB</name>
<dbReference type="GO" id="GO:0016491">
    <property type="term" value="F:oxidoreductase activity"/>
    <property type="evidence" value="ECO:0007669"/>
    <property type="project" value="UniProtKB-KW"/>
</dbReference>
<dbReference type="EC" id="1.-.-.-" evidence="3"/>
<dbReference type="SUPFAM" id="SSF51905">
    <property type="entry name" value="FAD/NAD(P)-binding domain"/>
    <property type="match status" value="1"/>
</dbReference>
<keyword evidence="4" id="KW-1185">Reference proteome</keyword>
<protein>
    <submittedName>
        <fullName evidence="3">NAD(P)/FAD-dependent oxidoreductase</fullName>
        <ecNumber evidence="3">1.-.-.-</ecNumber>
    </submittedName>
</protein>
<evidence type="ECO:0000259" key="2">
    <source>
        <dbReference type="Pfam" id="PF01266"/>
    </source>
</evidence>
<dbReference type="PANTHER" id="PTHR13847">
    <property type="entry name" value="SARCOSINE DEHYDROGENASE-RELATED"/>
    <property type="match status" value="1"/>
</dbReference>
<dbReference type="RefSeq" id="WP_386733994.1">
    <property type="nucleotide sequence ID" value="NZ_JBHRXI010000002.1"/>
</dbReference>
<evidence type="ECO:0000313" key="3">
    <source>
        <dbReference type="EMBL" id="MFC3612803.1"/>
    </source>
</evidence>
<proteinExistence type="predicted"/>
<gene>
    <name evidence="3" type="ORF">ACFORG_03435</name>
</gene>
<dbReference type="PANTHER" id="PTHR13847:SF289">
    <property type="entry name" value="GLYCINE OXIDASE"/>
    <property type="match status" value="1"/>
</dbReference>
<keyword evidence="1 3" id="KW-0560">Oxidoreductase</keyword>
<dbReference type="InterPro" id="IPR036188">
    <property type="entry name" value="FAD/NAD-bd_sf"/>
</dbReference>
<evidence type="ECO:0000313" key="4">
    <source>
        <dbReference type="Proteomes" id="UP001595629"/>
    </source>
</evidence>
<dbReference type="Gene3D" id="3.50.50.60">
    <property type="entry name" value="FAD/NAD(P)-binding domain"/>
    <property type="match status" value="2"/>
</dbReference>
<dbReference type="InterPro" id="IPR006076">
    <property type="entry name" value="FAD-dep_OxRdtase"/>
</dbReference>
<dbReference type="SUPFAM" id="SSF54373">
    <property type="entry name" value="FAD-linked reductases, C-terminal domain"/>
    <property type="match status" value="1"/>
</dbReference>
<dbReference type="Gene3D" id="3.30.9.10">
    <property type="entry name" value="D-Amino Acid Oxidase, subunit A, domain 2"/>
    <property type="match status" value="1"/>
</dbReference>